<dbReference type="InterPro" id="IPR043504">
    <property type="entry name" value="Peptidase_S1_PA_chymotrypsin"/>
</dbReference>
<dbReference type="InterPro" id="IPR001940">
    <property type="entry name" value="Peptidase_S1C"/>
</dbReference>
<name>A0A6H3FB86_9BACT</name>
<protein>
    <submittedName>
        <fullName evidence="3">Serine protease</fullName>
    </submittedName>
</protein>
<keyword evidence="2" id="KW-0472">Membrane</keyword>
<feature type="transmembrane region" description="Helical" evidence="2">
    <location>
        <begin position="38"/>
        <end position="57"/>
    </location>
</feature>
<feature type="region of interest" description="Disordered" evidence="1">
    <location>
        <begin position="1"/>
        <end position="28"/>
    </location>
</feature>
<keyword evidence="3" id="KW-0378">Hydrolase</keyword>
<dbReference type="Gene3D" id="2.40.10.10">
    <property type="entry name" value="Trypsin-like serine proteases"/>
    <property type="match status" value="2"/>
</dbReference>
<organism evidence="3 4">
    <name type="scientific">Desulfovibrio legallii</name>
    <dbReference type="NCBI Taxonomy" id="571438"/>
    <lineage>
        <taxon>Bacteria</taxon>
        <taxon>Pseudomonadati</taxon>
        <taxon>Thermodesulfobacteriota</taxon>
        <taxon>Desulfovibrionia</taxon>
        <taxon>Desulfovibrionales</taxon>
        <taxon>Desulfovibrionaceae</taxon>
        <taxon>Desulfovibrio</taxon>
    </lineage>
</organism>
<dbReference type="Proteomes" id="UP000292919">
    <property type="component" value="Unassembled WGS sequence"/>
</dbReference>
<feature type="compositionally biased region" description="Low complexity" evidence="1">
    <location>
        <begin position="1"/>
        <end position="21"/>
    </location>
</feature>
<dbReference type="GO" id="GO:0006508">
    <property type="term" value="P:proteolysis"/>
    <property type="evidence" value="ECO:0007669"/>
    <property type="project" value="UniProtKB-KW"/>
</dbReference>
<accession>A0A6H3FB86</accession>
<dbReference type="InterPro" id="IPR009003">
    <property type="entry name" value="Peptidase_S1_PA"/>
</dbReference>
<dbReference type="RefSeq" id="WP_118230025.1">
    <property type="nucleotide sequence ID" value="NZ_JAQDZC010000009.1"/>
</dbReference>
<keyword evidence="2" id="KW-1133">Transmembrane helix</keyword>
<dbReference type="PANTHER" id="PTHR43019">
    <property type="entry name" value="SERINE ENDOPROTEASE DEGS"/>
    <property type="match status" value="1"/>
</dbReference>
<evidence type="ECO:0000256" key="1">
    <source>
        <dbReference type="SAM" id="MobiDB-lite"/>
    </source>
</evidence>
<dbReference type="PRINTS" id="PR00834">
    <property type="entry name" value="PROTEASES2C"/>
</dbReference>
<dbReference type="SUPFAM" id="SSF50494">
    <property type="entry name" value="Trypsin-like serine proteases"/>
    <property type="match status" value="1"/>
</dbReference>
<comment type="caution">
    <text evidence="3">The sequence shown here is derived from an EMBL/GenBank/DDBJ whole genome shotgun (WGS) entry which is preliminary data.</text>
</comment>
<sequence length="379" mass="39650">MEQSQQQSPQQDPQQVRQPDPATDVTDAAPRPWYARPLLWSLLLLLALALLAAWLFWQERQAALAAQARLDQETAAAREHNAELAAFLQRLRALLTQDPCEVQRQLPLLTPPVGITWPPLGVTAPGQSPTPKAAAEAETPATAAATPHTTPAPTAQAAQPGSVAALLEQATVLVLALRPEGLVLGSGFFVAQGAVATNAHVVAQASQVVVVNKALGKPLAATVKALSVNNNEDFALLAVPDAPAITPLAFTDTVSRTQRVSAWGFPGAVTTDDPKFAALLRGQSAQAPEVVYTDGVVSVVLDRTPPLIVHTATVSQGNSGGPLVDEQGRVVGINTAIKLDDASYRQSSLAIVSARLADFLRKAGLTVRRDAPAAAGGRS</sequence>
<evidence type="ECO:0000313" key="3">
    <source>
        <dbReference type="EMBL" id="TBH81141.1"/>
    </source>
</evidence>
<gene>
    <name evidence="3" type="ORF">EB812_03380</name>
</gene>
<dbReference type="EMBL" id="SIXC01000003">
    <property type="protein sequence ID" value="TBH81141.1"/>
    <property type="molecule type" value="Genomic_DNA"/>
</dbReference>
<dbReference type="AlphaFoldDB" id="A0A6H3FB86"/>
<proteinExistence type="predicted"/>
<feature type="region of interest" description="Disordered" evidence="1">
    <location>
        <begin position="122"/>
        <end position="156"/>
    </location>
</feature>
<keyword evidence="2" id="KW-0812">Transmembrane</keyword>
<evidence type="ECO:0000256" key="2">
    <source>
        <dbReference type="SAM" id="Phobius"/>
    </source>
</evidence>
<feature type="compositionally biased region" description="Low complexity" evidence="1">
    <location>
        <begin position="129"/>
        <end position="156"/>
    </location>
</feature>
<dbReference type="GO" id="GO:0004252">
    <property type="term" value="F:serine-type endopeptidase activity"/>
    <property type="evidence" value="ECO:0007669"/>
    <property type="project" value="InterPro"/>
</dbReference>
<dbReference type="PANTHER" id="PTHR43019:SF23">
    <property type="entry name" value="PROTEASE DO-LIKE 5, CHLOROPLASTIC"/>
    <property type="match status" value="1"/>
</dbReference>
<evidence type="ECO:0000313" key="4">
    <source>
        <dbReference type="Proteomes" id="UP000292919"/>
    </source>
</evidence>
<reference evidence="3 4" key="1">
    <citation type="submission" date="2018-12" db="EMBL/GenBank/DDBJ databases">
        <title>First genome draft of Desulfovibrio legallis sp. nov.</title>
        <authorList>
            <person name="Ben Dhia O."/>
            <person name="Najjari A."/>
            <person name="Ferjani R."/>
            <person name="Fhoula I."/>
            <person name="Fardeau M.-L."/>
            <person name="Boudabbous A."/>
            <person name="Ouzari H.I."/>
        </authorList>
    </citation>
    <scope>NUCLEOTIDE SEQUENCE [LARGE SCALE GENOMIC DNA]</scope>
    <source>
        <strain evidence="3 4">H1T</strain>
    </source>
</reference>
<keyword evidence="4" id="KW-1185">Reference proteome</keyword>
<dbReference type="Pfam" id="PF13365">
    <property type="entry name" value="Trypsin_2"/>
    <property type="match status" value="1"/>
</dbReference>
<keyword evidence="3" id="KW-0645">Protease</keyword>